<evidence type="ECO:0000256" key="5">
    <source>
        <dbReference type="ARBA" id="ARBA00022833"/>
    </source>
</evidence>
<reference evidence="9 10" key="1">
    <citation type="journal article" date="2023" name="Elife">
        <title>Identification of key yeast species and microbe-microbe interactions impacting larval growth of Drosophila in the wild.</title>
        <authorList>
            <person name="Mure A."/>
            <person name="Sugiura Y."/>
            <person name="Maeda R."/>
            <person name="Honda K."/>
            <person name="Sakurai N."/>
            <person name="Takahashi Y."/>
            <person name="Watada M."/>
            <person name="Katoh T."/>
            <person name="Gotoh A."/>
            <person name="Gotoh Y."/>
            <person name="Taniguchi I."/>
            <person name="Nakamura K."/>
            <person name="Hayashi T."/>
            <person name="Katayama T."/>
            <person name="Uemura T."/>
            <person name="Hattori Y."/>
        </authorList>
    </citation>
    <scope>NUCLEOTIDE SEQUENCE [LARGE SCALE GENOMIC DNA]</scope>
    <source>
        <strain evidence="9 10">SC-9</strain>
    </source>
</reference>
<feature type="region of interest" description="Disordered" evidence="7">
    <location>
        <begin position="1"/>
        <end position="65"/>
    </location>
</feature>
<evidence type="ECO:0000256" key="6">
    <source>
        <dbReference type="PROSITE-ProRule" id="PRU00175"/>
    </source>
</evidence>
<name>A0AAV5QPJ4_9ASCO</name>
<dbReference type="InterPro" id="IPR027370">
    <property type="entry name" value="Znf-RING_euk"/>
</dbReference>
<dbReference type="InterPro" id="IPR001841">
    <property type="entry name" value="Znf_RING"/>
</dbReference>
<dbReference type="PANTHER" id="PTHR12983">
    <property type="entry name" value="RING FINGER 10 FAMILY MEMBER"/>
    <property type="match status" value="1"/>
</dbReference>
<dbReference type="PROSITE" id="PS50089">
    <property type="entry name" value="ZF_RING_2"/>
    <property type="match status" value="1"/>
</dbReference>
<dbReference type="GO" id="GO:0000976">
    <property type="term" value="F:transcription cis-regulatory region binding"/>
    <property type="evidence" value="ECO:0007669"/>
    <property type="project" value="TreeGrafter"/>
</dbReference>
<evidence type="ECO:0000256" key="4">
    <source>
        <dbReference type="ARBA" id="ARBA00022771"/>
    </source>
</evidence>
<dbReference type="GO" id="GO:0045944">
    <property type="term" value="P:positive regulation of transcription by RNA polymerase II"/>
    <property type="evidence" value="ECO:0007669"/>
    <property type="project" value="TreeGrafter"/>
</dbReference>
<protein>
    <submittedName>
        <fullName evidence="9">Mag2 protein</fullName>
    </submittedName>
</protein>
<evidence type="ECO:0000256" key="1">
    <source>
        <dbReference type="ARBA" id="ARBA00004496"/>
    </source>
</evidence>
<evidence type="ECO:0000259" key="8">
    <source>
        <dbReference type="PROSITE" id="PS50089"/>
    </source>
</evidence>
<keyword evidence="2" id="KW-0963">Cytoplasm</keyword>
<dbReference type="SUPFAM" id="SSF57850">
    <property type="entry name" value="RING/U-box"/>
    <property type="match status" value="1"/>
</dbReference>
<feature type="domain" description="RING-type" evidence="8">
    <location>
        <begin position="178"/>
        <end position="235"/>
    </location>
</feature>
<evidence type="ECO:0000256" key="3">
    <source>
        <dbReference type="ARBA" id="ARBA00022723"/>
    </source>
</evidence>
<dbReference type="GeneID" id="90074349"/>
<evidence type="ECO:0000256" key="2">
    <source>
        <dbReference type="ARBA" id="ARBA00022490"/>
    </source>
</evidence>
<comment type="caution">
    <text evidence="9">The sequence shown here is derived from an EMBL/GenBank/DDBJ whole genome shotgun (WGS) entry which is preliminary data.</text>
</comment>
<feature type="compositionally biased region" description="Polar residues" evidence="7">
    <location>
        <begin position="1"/>
        <end position="17"/>
    </location>
</feature>
<dbReference type="InterPro" id="IPR039739">
    <property type="entry name" value="MAG2/RNF10"/>
</dbReference>
<evidence type="ECO:0000313" key="9">
    <source>
        <dbReference type="EMBL" id="GMM36374.1"/>
    </source>
</evidence>
<dbReference type="PROSITE" id="PS00518">
    <property type="entry name" value="ZF_RING_1"/>
    <property type="match status" value="1"/>
</dbReference>
<feature type="compositionally biased region" description="Polar residues" evidence="7">
    <location>
        <begin position="579"/>
        <end position="589"/>
    </location>
</feature>
<feature type="compositionally biased region" description="Acidic residues" evidence="7">
    <location>
        <begin position="623"/>
        <end position="632"/>
    </location>
</feature>
<accession>A0AAV5QPJ4</accession>
<sequence length="676" mass="77737">MSDANGPNNTADGSSNIRESENKGKTNGGKASLNNGKRKFKSNRNNGGQNRGRSQSSRSNQDHYNDYEDDLIHNEIIKGGLGWGNGGHRGKGVSINHLLDFSLPERQQQWNGGQRRVPKKKNRFEPVGLHLNPEQFINVNYRFIVDHRGSYESQKLDPNIPIEKHNILRVITRNVNACPICLETEDSVAIRMVSCGHCFCYTCLLTYLDQEDDKKNKKETQNPHSKKMLKSCPLCAVKIEPSETLPVLYDRNSIEIDQFETPKVHEDAILRLMVKPHDSMVALPASINPDFKKVSDIPWCCAKDDQKNLDSNMYPYARIMKGNLDFIINEYQKEIEMITEQFLNDQVMFESNNDKYVKQAIENIQREIKNIKSSFGETEDYVSFSSQNIMDRMNDLSINENKAIKYDIGNAYFYYQTSFNSPTKYLLSTLDVKVLRAVFADYSNFPSTLVLPVENIVHGEILTEHNVGKYKYISHLPFGTELAFLEINWLLGNKDDKSFKLPSNIYSNFKREILNRSRSNKKRSQIEEHNRKVAERNLEIKTREFYERENEAFFHPRGQYELNNYYDSPNSEHRGLENYISTDDFTPLSNGEEHSIDQTKPDENPTEYTTTVWGTKIKKSVAEENDDDEYDETGIRTDDILKKIEEQKANSDKGPGKKKGKKKKLVLLTGSSRGSS</sequence>
<keyword evidence="3" id="KW-0479">Metal-binding</keyword>
<feature type="compositionally biased region" description="Basic and acidic residues" evidence="7">
    <location>
        <begin position="633"/>
        <end position="655"/>
    </location>
</feature>
<keyword evidence="10" id="KW-1185">Reference proteome</keyword>
<dbReference type="GO" id="GO:0005737">
    <property type="term" value="C:cytoplasm"/>
    <property type="evidence" value="ECO:0007669"/>
    <property type="project" value="UniProtKB-SubCell"/>
</dbReference>
<dbReference type="Proteomes" id="UP001360560">
    <property type="component" value="Unassembled WGS sequence"/>
</dbReference>
<comment type="subcellular location">
    <subcellularLocation>
        <location evidence="1">Cytoplasm</location>
    </subcellularLocation>
</comment>
<organism evidence="9 10">
    <name type="scientific">Saccharomycopsis crataegensis</name>
    <dbReference type="NCBI Taxonomy" id="43959"/>
    <lineage>
        <taxon>Eukaryota</taxon>
        <taxon>Fungi</taxon>
        <taxon>Dikarya</taxon>
        <taxon>Ascomycota</taxon>
        <taxon>Saccharomycotina</taxon>
        <taxon>Saccharomycetes</taxon>
        <taxon>Saccharomycopsidaceae</taxon>
        <taxon>Saccharomycopsis</taxon>
    </lineage>
</organism>
<dbReference type="Gene3D" id="3.30.40.10">
    <property type="entry name" value="Zinc/RING finger domain, C3HC4 (zinc finger)"/>
    <property type="match status" value="1"/>
</dbReference>
<dbReference type="GO" id="GO:0008270">
    <property type="term" value="F:zinc ion binding"/>
    <property type="evidence" value="ECO:0007669"/>
    <property type="project" value="UniProtKB-KW"/>
</dbReference>
<keyword evidence="5" id="KW-0862">Zinc</keyword>
<gene>
    <name evidence="9" type="ORF">DASC09_036990</name>
</gene>
<dbReference type="InterPro" id="IPR013083">
    <property type="entry name" value="Znf_RING/FYVE/PHD"/>
</dbReference>
<feature type="compositionally biased region" description="Low complexity" evidence="7">
    <location>
        <begin position="43"/>
        <end position="59"/>
    </location>
</feature>
<dbReference type="SMART" id="SM00184">
    <property type="entry name" value="RING"/>
    <property type="match status" value="1"/>
</dbReference>
<dbReference type="InterPro" id="IPR017907">
    <property type="entry name" value="Znf_RING_CS"/>
</dbReference>
<dbReference type="RefSeq" id="XP_064853370.1">
    <property type="nucleotide sequence ID" value="XM_064997298.1"/>
</dbReference>
<dbReference type="Pfam" id="PF13445">
    <property type="entry name" value="zf-RING_UBOX"/>
    <property type="match status" value="1"/>
</dbReference>
<feature type="compositionally biased region" description="Basic residues" evidence="7">
    <location>
        <begin position="656"/>
        <end position="665"/>
    </location>
</feature>
<feature type="region of interest" description="Disordered" evidence="7">
    <location>
        <begin position="573"/>
        <end position="676"/>
    </location>
</feature>
<dbReference type="PANTHER" id="PTHR12983:SF9">
    <property type="entry name" value="E3 UBIQUITIN-PROTEIN LIGASE RNF10"/>
    <property type="match status" value="1"/>
</dbReference>
<keyword evidence="4 6" id="KW-0863">Zinc-finger</keyword>
<evidence type="ECO:0000256" key="7">
    <source>
        <dbReference type="SAM" id="MobiDB-lite"/>
    </source>
</evidence>
<feature type="compositionally biased region" description="Basic and acidic residues" evidence="7">
    <location>
        <begin position="591"/>
        <end position="603"/>
    </location>
</feature>
<dbReference type="AlphaFoldDB" id="A0AAV5QPJ4"/>
<dbReference type="EMBL" id="BTFZ01000011">
    <property type="protein sequence ID" value="GMM36374.1"/>
    <property type="molecule type" value="Genomic_DNA"/>
</dbReference>
<proteinExistence type="predicted"/>
<evidence type="ECO:0000313" key="10">
    <source>
        <dbReference type="Proteomes" id="UP001360560"/>
    </source>
</evidence>